<evidence type="ECO:0000313" key="1">
    <source>
        <dbReference type="EMBL" id="KAI3813239.1"/>
    </source>
</evidence>
<dbReference type="Proteomes" id="UP001056120">
    <property type="component" value="Linkage Group LG06"/>
</dbReference>
<dbReference type="EMBL" id="CM042023">
    <property type="protein sequence ID" value="KAI3813239.1"/>
    <property type="molecule type" value="Genomic_DNA"/>
</dbReference>
<comment type="caution">
    <text evidence="1">The sequence shown here is derived from an EMBL/GenBank/DDBJ whole genome shotgun (WGS) entry which is preliminary data.</text>
</comment>
<keyword evidence="2" id="KW-1185">Reference proteome</keyword>
<accession>A0ACB9IYY2</accession>
<name>A0ACB9IYY2_9ASTR</name>
<reference evidence="1 2" key="2">
    <citation type="journal article" date="2022" name="Mol. Ecol. Resour.">
        <title>The genomes of chicory, endive, great burdock and yacon provide insights into Asteraceae paleo-polyploidization history and plant inulin production.</title>
        <authorList>
            <person name="Fan W."/>
            <person name="Wang S."/>
            <person name="Wang H."/>
            <person name="Wang A."/>
            <person name="Jiang F."/>
            <person name="Liu H."/>
            <person name="Zhao H."/>
            <person name="Xu D."/>
            <person name="Zhang Y."/>
        </authorList>
    </citation>
    <scope>NUCLEOTIDE SEQUENCE [LARGE SCALE GENOMIC DNA]</scope>
    <source>
        <strain evidence="2">cv. Yunnan</strain>
        <tissue evidence="1">Leaves</tissue>
    </source>
</reference>
<sequence>MAASSTIRSVTKLTRRPAATLMTSLWSWTRTCHMSAAAVEEELEKRISDKQAKVEATLYLEGMEASELKSLLPLVQQHLSVVMAREAVFKHLASEATEPVYKQVRVGHYAKVTFQGYEASELESLYACAEQHTSVPAPKENENVQLLFDVNFKERLRT</sequence>
<gene>
    <name evidence="1" type="ORF">L1987_17958</name>
</gene>
<proteinExistence type="predicted"/>
<evidence type="ECO:0000313" key="2">
    <source>
        <dbReference type="Proteomes" id="UP001056120"/>
    </source>
</evidence>
<reference evidence="2" key="1">
    <citation type="journal article" date="2022" name="Mol. Ecol. Resour.">
        <title>The genomes of chicory, endive, great burdock and yacon provide insights into Asteraceae palaeo-polyploidization history and plant inulin production.</title>
        <authorList>
            <person name="Fan W."/>
            <person name="Wang S."/>
            <person name="Wang H."/>
            <person name="Wang A."/>
            <person name="Jiang F."/>
            <person name="Liu H."/>
            <person name="Zhao H."/>
            <person name="Xu D."/>
            <person name="Zhang Y."/>
        </authorList>
    </citation>
    <scope>NUCLEOTIDE SEQUENCE [LARGE SCALE GENOMIC DNA]</scope>
    <source>
        <strain evidence="2">cv. Yunnan</strain>
    </source>
</reference>
<protein>
    <submittedName>
        <fullName evidence="1">Uncharacterized protein</fullName>
    </submittedName>
</protein>
<organism evidence="1 2">
    <name type="scientific">Smallanthus sonchifolius</name>
    <dbReference type="NCBI Taxonomy" id="185202"/>
    <lineage>
        <taxon>Eukaryota</taxon>
        <taxon>Viridiplantae</taxon>
        <taxon>Streptophyta</taxon>
        <taxon>Embryophyta</taxon>
        <taxon>Tracheophyta</taxon>
        <taxon>Spermatophyta</taxon>
        <taxon>Magnoliopsida</taxon>
        <taxon>eudicotyledons</taxon>
        <taxon>Gunneridae</taxon>
        <taxon>Pentapetalae</taxon>
        <taxon>asterids</taxon>
        <taxon>campanulids</taxon>
        <taxon>Asterales</taxon>
        <taxon>Asteraceae</taxon>
        <taxon>Asteroideae</taxon>
        <taxon>Heliantheae alliance</taxon>
        <taxon>Millerieae</taxon>
        <taxon>Smallanthus</taxon>
    </lineage>
</organism>